<comment type="caution">
    <text evidence="3">The sequence shown here is derived from an EMBL/GenBank/DDBJ whole genome shotgun (WGS) entry which is preliminary data.</text>
</comment>
<proteinExistence type="predicted"/>
<dbReference type="Proteomes" id="UP000824540">
    <property type="component" value="Unassembled WGS sequence"/>
</dbReference>
<dbReference type="PANTHER" id="PTHR10579:SF172">
    <property type="entry name" value="CALCIUM-ACTIVATED CHLORIDE CHANNEL REGULATOR 4 PRECURSOR-RELATED"/>
    <property type="match status" value="1"/>
</dbReference>
<dbReference type="Pfam" id="PF08434">
    <property type="entry name" value="CLCA"/>
    <property type="match status" value="1"/>
</dbReference>
<feature type="transmembrane region" description="Helical" evidence="1">
    <location>
        <begin position="831"/>
        <end position="855"/>
    </location>
</feature>
<keyword evidence="1" id="KW-1133">Transmembrane helix</keyword>
<keyword evidence="1" id="KW-0812">Transmembrane</keyword>
<dbReference type="PROSITE" id="PS50234">
    <property type="entry name" value="VWFA"/>
    <property type="match status" value="1"/>
</dbReference>
<dbReference type="SUPFAM" id="SSF53300">
    <property type="entry name" value="vWA-like"/>
    <property type="match status" value="1"/>
</dbReference>
<evidence type="ECO:0000259" key="2">
    <source>
        <dbReference type="PROSITE" id="PS50234"/>
    </source>
</evidence>
<protein>
    <recommendedName>
        <fullName evidence="2">VWFA domain-containing protein</fullName>
    </recommendedName>
</protein>
<dbReference type="EMBL" id="JAFBMS010000008">
    <property type="protein sequence ID" value="KAG9350024.1"/>
    <property type="molecule type" value="Genomic_DNA"/>
</dbReference>
<dbReference type="Pfam" id="PF13519">
    <property type="entry name" value="VWA_2"/>
    <property type="match status" value="1"/>
</dbReference>
<dbReference type="OrthoDB" id="687730at2759"/>
<dbReference type="CDD" id="cd00198">
    <property type="entry name" value="vWFA"/>
    <property type="match status" value="1"/>
</dbReference>
<dbReference type="SMART" id="SM00327">
    <property type="entry name" value="VWA"/>
    <property type="match status" value="1"/>
</dbReference>
<gene>
    <name evidence="3" type="ORF">JZ751_026377</name>
</gene>
<feature type="domain" description="VWFA" evidence="2">
    <location>
        <begin position="286"/>
        <end position="419"/>
    </location>
</feature>
<dbReference type="PANTHER" id="PTHR10579">
    <property type="entry name" value="CALCIUM-ACTIVATED CHLORIDE CHANNEL REGULATOR"/>
    <property type="match status" value="1"/>
</dbReference>
<reference evidence="3" key="1">
    <citation type="thesis" date="2021" institute="BYU ScholarsArchive" country="Provo, UT, USA">
        <title>Applications of and Algorithms for Genome Assembly and Genomic Analyses with an Emphasis on Marine Teleosts.</title>
        <authorList>
            <person name="Pickett B.D."/>
        </authorList>
    </citation>
    <scope>NUCLEOTIDE SEQUENCE</scope>
    <source>
        <strain evidence="3">HI-2016</strain>
    </source>
</reference>
<evidence type="ECO:0000313" key="4">
    <source>
        <dbReference type="Proteomes" id="UP000824540"/>
    </source>
</evidence>
<dbReference type="Gene3D" id="3.40.50.410">
    <property type="entry name" value="von Willebrand factor, type A domain"/>
    <property type="match status" value="1"/>
</dbReference>
<sequence>MLVIIAGLHQLFHLKVRLSMQSGSGLRVAVLCLTALVCVSSLHLHNNGYEDLLVAIHPRVPEDHDLIQSIQDMFREASPFLFKATRRRAFFRNAQVVISDPFCKSRASSPYTVTSGLCGQPGHYIHLTPQYLLDQQVADSWATLRWGVFSEFDSHTPFYRSNMGQLEATRCSKFVEGTLLDRETGGKCQISPDTGLPTEACVFQVTETLNTTASIMYQHFIPEISEFCDDSSHNFEAPNAQNRLCDYRSVWDVISQSSDFSHGANPPLPTQPEAPSFTLLGARHRVVCLVLDVSGSMGNSNRINRQRQAAEVFLEQIVNEGSKVGLVSFSSSKIILAGLTEVTGPSSREQLASKLPALASGGTNICEGLRGGFEVLKQDDGKLAGDEIILLTDGEDSQARNCVEEVRRSGAIGHLTVWVTPVPSPYLSPVFVLLSASHHVANGHAVQGTVSIDASVGNNTVFTFTWQSNLPEFLVQDPSSYIYNNSQMEIKANLKTARLRVPGVAQPGTWSFSLVNTYATQTLTVTVSSYAVDECVPPIKVTPFLDSTSVAYPKPVTVTATVSQGDRAVLGADVFAIMENANSHVKLQLLDDGVGADVTKNDGVYSAYFYNYGNGRYSIKVVVEGAGGSVTVKTDVTGSTISIRSSYIDINGTWHPGAPPGAMVNESTSPIGNFSRSISGGSITVSRVTDLAASLTNESQSNQSLALDWTAPGDDYYFGTGYDIRFSRNPSSLRENFNSTAILNASFSSLHSAGERETVLFSINDVFPEEGATVLYFALRAWDKEDLLSEISNIAQVSIFIYHPTLPPSPSPEGPPSPPPRPASLSQRLSLILPLAIVLPVCLLASCCILAALCYRRRRRRKSHPLVGLGYPNVMVMDKIS</sequence>
<evidence type="ECO:0000313" key="3">
    <source>
        <dbReference type="EMBL" id="KAG9350024.1"/>
    </source>
</evidence>
<keyword evidence="1" id="KW-0472">Membrane</keyword>
<dbReference type="AlphaFoldDB" id="A0A8T2PBT3"/>
<dbReference type="InterPro" id="IPR013642">
    <property type="entry name" value="CLCA_N"/>
</dbReference>
<dbReference type="InterPro" id="IPR002035">
    <property type="entry name" value="VWF_A"/>
</dbReference>
<keyword evidence="4" id="KW-1185">Reference proteome</keyword>
<dbReference type="NCBIfam" id="NF041940">
    <property type="entry name" value="choice_anch_X"/>
    <property type="match status" value="1"/>
</dbReference>
<dbReference type="InterPro" id="IPR036465">
    <property type="entry name" value="vWFA_dom_sf"/>
</dbReference>
<dbReference type="InterPro" id="IPR051266">
    <property type="entry name" value="CLCR"/>
</dbReference>
<accession>A0A8T2PBT3</accession>
<dbReference type="GO" id="GO:0005886">
    <property type="term" value="C:plasma membrane"/>
    <property type="evidence" value="ECO:0007669"/>
    <property type="project" value="TreeGrafter"/>
</dbReference>
<organism evidence="3 4">
    <name type="scientific">Albula glossodonta</name>
    <name type="common">roundjaw bonefish</name>
    <dbReference type="NCBI Taxonomy" id="121402"/>
    <lineage>
        <taxon>Eukaryota</taxon>
        <taxon>Metazoa</taxon>
        <taxon>Chordata</taxon>
        <taxon>Craniata</taxon>
        <taxon>Vertebrata</taxon>
        <taxon>Euteleostomi</taxon>
        <taxon>Actinopterygii</taxon>
        <taxon>Neopterygii</taxon>
        <taxon>Teleostei</taxon>
        <taxon>Albuliformes</taxon>
        <taxon>Albulidae</taxon>
        <taxon>Albula</taxon>
    </lineage>
</organism>
<evidence type="ECO:0000256" key="1">
    <source>
        <dbReference type="SAM" id="Phobius"/>
    </source>
</evidence>
<name>A0A8T2PBT3_9TELE</name>